<dbReference type="Proteomes" id="UP000887561">
    <property type="component" value="Unplaced"/>
</dbReference>
<reference evidence="3" key="1">
    <citation type="submission" date="2022-11" db="UniProtKB">
        <authorList>
            <consortium name="WormBaseParasite"/>
        </authorList>
    </citation>
    <scope>IDENTIFICATION</scope>
</reference>
<evidence type="ECO:0000313" key="3">
    <source>
        <dbReference type="WBParaSite" id="scaffold1952_cov217.g3935"/>
    </source>
</evidence>
<feature type="compositionally biased region" description="Basic and acidic residues" evidence="1">
    <location>
        <begin position="71"/>
        <end position="80"/>
    </location>
</feature>
<feature type="region of interest" description="Disordered" evidence="1">
    <location>
        <begin position="71"/>
        <end position="96"/>
    </location>
</feature>
<dbReference type="AlphaFoldDB" id="A0A915LUI2"/>
<organism evidence="2 3">
    <name type="scientific">Meloidogyne javanica</name>
    <name type="common">Root-knot nematode worm</name>
    <dbReference type="NCBI Taxonomy" id="6303"/>
    <lineage>
        <taxon>Eukaryota</taxon>
        <taxon>Metazoa</taxon>
        <taxon>Ecdysozoa</taxon>
        <taxon>Nematoda</taxon>
        <taxon>Chromadorea</taxon>
        <taxon>Rhabditida</taxon>
        <taxon>Tylenchina</taxon>
        <taxon>Tylenchomorpha</taxon>
        <taxon>Tylenchoidea</taxon>
        <taxon>Meloidogynidae</taxon>
        <taxon>Meloidogyninae</taxon>
        <taxon>Meloidogyne</taxon>
        <taxon>Meloidogyne incognita group</taxon>
    </lineage>
</organism>
<keyword evidence="2" id="KW-1185">Reference proteome</keyword>
<protein>
    <submittedName>
        <fullName evidence="3">Uncharacterized protein</fullName>
    </submittedName>
</protein>
<evidence type="ECO:0000313" key="2">
    <source>
        <dbReference type="Proteomes" id="UP000887561"/>
    </source>
</evidence>
<accession>A0A915LUI2</accession>
<dbReference type="WBParaSite" id="scaffold1952_cov217.g3935">
    <property type="protein sequence ID" value="scaffold1952_cov217.g3935"/>
    <property type="gene ID" value="scaffold1952_cov217.g3935"/>
</dbReference>
<name>A0A915LUI2_MELJA</name>
<sequence>MNVRGNGTVNGYGYEYFDCVFVDQLYACPKCEAWCANDPLYMCNYTCQDIHHLNLDKKEVEFHLGLTQKRADERNKKSGRNENCTNDFKSYDDDMEEDDECNDGKFYGIQNLPRENPKYWTMYRMVWGIGEKRYLMNPWKPCNM</sequence>
<proteinExistence type="predicted"/>
<evidence type="ECO:0000256" key="1">
    <source>
        <dbReference type="SAM" id="MobiDB-lite"/>
    </source>
</evidence>